<evidence type="ECO:0000313" key="13">
    <source>
        <dbReference type="Proteomes" id="UP000785200"/>
    </source>
</evidence>
<keyword evidence="13" id="KW-1185">Reference proteome</keyword>
<keyword evidence="5 7" id="KW-1133">Transmembrane helix</keyword>
<evidence type="ECO:0000256" key="5">
    <source>
        <dbReference type="ARBA" id="ARBA00022989"/>
    </source>
</evidence>
<evidence type="ECO:0008006" key="14">
    <source>
        <dbReference type="Google" id="ProtNLM"/>
    </source>
</evidence>
<keyword evidence="4 7" id="KW-0812">Transmembrane</keyword>
<dbReference type="AlphaFoldDB" id="A0A9P6SJY8"/>
<gene>
    <name evidence="12" type="ORF">D0Z07_9212</name>
</gene>
<evidence type="ECO:0000256" key="6">
    <source>
        <dbReference type="ARBA" id="ARBA00023136"/>
    </source>
</evidence>
<dbReference type="Pfam" id="PF12621">
    <property type="entry name" value="PHM7_ext"/>
    <property type="match status" value="1"/>
</dbReference>
<feature type="transmembrane region" description="Helical" evidence="7">
    <location>
        <begin position="443"/>
        <end position="469"/>
    </location>
</feature>
<comment type="similarity">
    <text evidence="2">Belongs to the CSC1 (TC 1.A.17) family.</text>
</comment>
<dbReference type="InterPro" id="IPR032880">
    <property type="entry name" value="CSC1/OSCA1-like_N"/>
</dbReference>
<accession>A0A9P6SJY8</accession>
<organism evidence="12 13">
    <name type="scientific">Hyphodiscus hymeniophilus</name>
    <dbReference type="NCBI Taxonomy" id="353542"/>
    <lineage>
        <taxon>Eukaryota</taxon>
        <taxon>Fungi</taxon>
        <taxon>Dikarya</taxon>
        <taxon>Ascomycota</taxon>
        <taxon>Pezizomycotina</taxon>
        <taxon>Leotiomycetes</taxon>
        <taxon>Helotiales</taxon>
        <taxon>Hyphodiscaceae</taxon>
        <taxon>Hyphodiscus</taxon>
    </lineage>
</organism>
<dbReference type="InterPro" id="IPR003864">
    <property type="entry name" value="CSC1/OSCA1-like_7TM"/>
</dbReference>
<feature type="transmembrane region" description="Helical" evidence="7">
    <location>
        <begin position="685"/>
        <end position="703"/>
    </location>
</feature>
<feature type="transmembrane region" description="Helical" evidence="7">
    <location>
        <begin position="150"/>
        <end position="170"/>
    </location>
</feature>
<feature type="transmembrane region" description="Helical" evidence="7">
    <location>
        <begin position="490"/>
        <end position="514"/>
    </location>
</feature>
<proteinExistence type="inferred from homology"/>
<dbReference type="GO" id="GO:0005227">
    <property type="term" value="F:calcium-activated cation channel activity"/>
    <property type="evidence" value="ECO:0007669"/>
    <property type="project" value="InterPro"/>
</dbReference>
<dbReference type="Pfam" id="PF02714">
    <property type="entry name" value="RSN1_7TM"/>
    <property type="match status" value="1"/>
</dbReference>
<evidence type="ECO:0000313" key="12">
    <source>
        <dbReference type="EMBL" id="KAG0644996.1"/>
    </source>
</evidence>
<evidence type="ECO:0000256" key="1">
    <source>
        <dbReference type="ARBA" id="ARBA00004141"/>
    </source>
</evidence>
<feature type="domain" description="CSC1/OSCA1-like 7TM region" evidence="8">
    <location>
        <begin position="397"/>
        <end position="670"/>
    </location>
</feature>
<feature type="domain" description="CSC1/OSCA1-like N-terminal transmembrane" evidence="10">
    <location>
        <begin position="27"/>
        <end position="168"/>
    </location>
</feature>
<feature type="domain" description="10TM putative phosphate transporter extracellular tail" evidence="9">
    <location>
        <begin position="740"/>
        <end position="794"/>
    </location>
</feature>
<feature type="transmembrane region" description="Helical" evidence="7">
    <location>
        <begin position="399"/>
        <end position="423"/>
    </location>
</feature>
<feature type="transmembrane region" description="Helical" evidence="7">
    <location>
        <begin position="539"/>
        <end position="566"/>
    </location>
</feature>
<evidence type="ECO:0000259" key="8">
    <source>
        <dbReference type="Pfam" id="PF02714"/>
    </source>
</evidence>
<evidence type="ECO:0000259" key="10">
    <source>
        <dbReference type="Pfam" id="PF13967"/>
    </source>
</evidence>
<evidence type="ECO:0000256" key="4">
    <source>
        <dbReference type="ARBA" id="ARBA00022692"/>
    </source>
</evidence>
<dbReference type="Proteomes" id="UP000785200">
    <property type="component" value="Unassembled WGS sequence"/>
</dbReference>
<dbReference type="Pfam" id="PF13967">
    <property type="entry name" value="RSN1_TM"/>
    <property type="match status" value="1"/>
</dbReference>
<sequence length="798" mass="89019">MSSTNNTALDAAAGKAQMAQGESLSTLIASLTTSGIILVAGVLAYVLLKLKFPVYYARRESNPSWKLALSPRSLFLPPPDPYFKHTSEIDNYFFGRYLHTITRIFLLLGLIISPILIPMNVVGGKNEAGGVKGLDRLSFSNVGLSHTDRYWAHLAVAIFAIVSVCHILRLELRDYTRVKRSVGASGSDAYSDTSLLLIANSKKQLSVRAVWRHFHKTAGGVHAIKPNRDYSSLRANMFKRDALIRSLETAETNLVRKANLGVKLRQSTKHERHGSYDHSKPLWIKYLKQEDRPSIRLPLFPWLPSLPFVGPQADAIYHFRAEVARFNLEIEWDQRHPDKFSLTNSVFVYFNHRIPTTLATLALKTGVPPSWTLKQGTAPNDTIWHNVTTSWWQQCIRTVIVYILSAMLTLGFAFPAIIIGSLSQIEYLANILPWLRGIDALPHWLTAAIQGVLTPVILAAIVAMVPVVLRLLANMQGLHSRQAVENCVQIYYFAFLFIQVFLAVSLSAGTATVIGELSGSVKAVPAVLAQNLPKACNYFFSYILIHTFTTIVSVLVKVSDLVHLAILSPILDKTARQKWMREESLGLQRWGTFLPVFTNIACIGLTYSVIAPLILVCSTICFGALSILYRFYPPNLTEKDLVTCGLFYPTAIRQLFTGIYFMELCTAGLFFLVRDADNRAACLPHAVIMIVATTMTALFQYALDHGFKVQWLILQRIPKENGVSATKPRIIQGNPAQDEVLSTRRPVVWIPKDELGIADNEISSVKRTYESIWISNEGASIDERGKLDLWGPPPKSSK</sequence>
<evidence type="ECO:0000259" key="9">
    <source>
        <dbReference type="Pfam" id="PF12621"/>
    </source>
</evidence>
<evidence type="ECO:0000256" key="3">
    <source>
        <dbReference type="ARBA" id="ARBA00022448"/>
    </source>
</evidence>
<comment type="caution">
    <text evidence="12">The sequence shown here is derived from an EMBL/GenBank/DDBJ whole genome shotgun (WGS) entry which is preliminary data.</text>
</comment>
<dbReference type="EMBL" id="VNKQ01000020">
    <property type="protein sequence ID" value="KAG0644996.1"/>
    <property type="molecule type" value="Genomic_DNA"/>
</dbReference>
<comment type="subcellular location">
    <subcellularLocation>
        <location evidence="1">Membrane</location>
        <topology evidence="1">Multi-pass membrane protein</topology>
    </subcellularLocation>
</comment>
<feature type="transmembrane region" description="Helical" evidence="7">
    <location>
        <begin position="27"/>
        <end position="48"/>
    </location>
</feature>
<feature type="transmembrane region" description="Helical" evidence="7">
    <location>
        <begin position="613"/>
        <end position="632"/>
    </location>
</feature>
<keyword evidence="3" id="KW-0813">Transport</keyword>
<protein>
    <recommendedName>
        <fullName evidence="14">DUF221-domain-containing protein</fullName>
    </recommendedName>
</protein>
<reference evidence="12" key="1">
    <citation type="submission" date="2019-07" db="EMBL/GenBank/DDBJ databases">
        <title>Hyphodiscus hymeniophilus genome sequencing and assembly.</title>
        <authorList>
            <person name="Kramer G."/>
            <person name="Nodwell J."/>
        </authorList>
    </citation>
    <scope>NUCLEOTIDE SEQUENCE</scope>
    <source>
        <strain evidence="12">ATCC 34498</strain>
    </source>
</reference>
<dbReference type="InterPro" id="IPR027815">
    <property type="entry name" value="CSC1/OSCA1-like_cyt"/>
</dbReference>
<keyword evidence="6 7" id="KW-0472">Membrane</keyword>
<feature type="transmembrane region" description="Helical" evidence="7">
    <location>
        <begin position="652"/>
        <end position="673"/>
    </location>
</feature>
<dbReference type="PANTHER" id="PTHR13018">
    <property type="entry name" value="PROBABLE MEMBRANE PROTEIN DUF221-RELATED"/>
    <property type="match status" value="1"/>
</dbReference>
<feature type="domain" description="CSC1/OSCA1-like cytosolic" evidence="11">
    <location>
        <begin position="208"/>
        <end position="386"/>
    </location>
</feature>
<evidence type="ECO:0000256" key="7">
    <source>
        <dbReference type="SAM" id="Phobius"/>
    </source>
</evidence>
<name>A0A9P6SJY8_9HELO</name>
<dbReference type="PANTHER" id="PTHR13018:SF20">
    <property type="entry name" value="SPORULATION-SPECIFIC PROTEIN 75"/>
    <property type="match status" value="1"/>
</dbReference>
<dbReference type="InterPro" id="IPR022257">
    <property type="entry name" value="PHM7_ext"/>
</dbReference>
<evidence type="ECO:0000256" key="2">
    <source>
        <dbReference type="ARBA" id="ARBA00007779"/>
    </source>
</evidence>
<dbReference type="InterPro" id="IPR045122">
    <property type="entry name" value="Csc1-like"/>
</dbReference>
<dbReference type="Pfam" id="PF14703">
    <property type="entry name" value="PHM7_cyt"/>
    <property type="match status" value="1"/>
</dbReference>
<feature type="transmembrane region" description="Helical" evidence="7">
    <location>
        <begin position="104"/>
        <end position="122"/>
    </location>
</feature>
<dbReference type="OrthoDB" id="1076608at2759"/>
<evidence type="ECO:0000259" key="11">
    <source>
        <dbReference type="Pfam" id="PF14703"/>
    </source>
</evidence>
<dbReference type="GO" id="GO:0005886">
    <property type="term" value="C:plasma membrane"/>
    <property type="evidence" value="ECO:0007669"/>
    <property type="project" value="TreeGrafter"/>
</dbReference>